<reference evidence="1" key="1">
    <citation type="submission" date="2021-03" db="EMBL/GenBank/DDBJ databases">
        <title>Evolutionary priming and transition to the ectomycorrhizal habit in an iconic lineage of mushroom-forming fungi: is preadaptation a requirement?</title>
        <authorList>
            <consortium name="DOE Joint Genome Institute"/>
            <person name="Looney B.P."/>
            <person name="Miyauchi S."/>
            <person name="Morin E."/>
            <person name="Drula E."/>
            <person name="Courty P.E."/>
            <person name="Chicoki N."/>
            <person name="Fauchery L."/>
            <person name="Kohler A."/>
            <person name="Kuo A."/>
            <person name="LaButti K."/>
            <person name="Pangilinan J."/>
            <person name="Lipzen A."/>
            <person name="Riley R."/>
            <person name="Andreopoulos W."/>
            <person name="He G."/>
            <person name="Johnson J."/>
            <person name="Barry K.W."/>
            <person name="Grigoriev I.V."/>
            <person name="Nagy L."/>
            <person name="Hibbett D."/>
            <person name="Henrissat B."/>
            <person name="Matheny P.B."/>
            <person name="Labbe J."/>
            <person name="Martin A.F."/>
        </authorList>
    </citation>
    <scope>NUCLEOTIDE SEQUENCE</scope>
    <source>
        <strain evidence="1">BPL698</strain>
    </source>
</reference>
<comment type="caution">
    <text evidence="1">The sequence shown here is derived from an EMBL/GenBank/DDBJ whole genome shotgun (WGS) entry which is preliminary data.</text>
</comment>
<name>A0ACC0TTZ2_9AGAM</name>
<gene>
    <name evidence="1" type="ORF">F5148DRAFT_1005178</name>
</gene>
<dbReference type="EMBL" id="JAGFNK010000661">
    <property type="protein sequence ID" value="KAI9445653.1"/>
    <property type="molecule type" value="Genomic_DNA"/>
</dbReference>
<evidence type="ECO:0000313" key="1">
    <source>
        <dbReference type="EMBL" id="KAI9445653.1"/>
    </source>
</evidence>
<keyword evidence="2" id="KW-1185">Reference proteome</keyword>
<accession>A0ACC0TTZ2</accession>
<proteinExistence type="predicted"/>
<protein>
    <submittedName>
        <fullName evidence="1">Uncharacterized protein</fullName>
    </submittedName>
</protein>
<evidence type="ECO:0000313" key="2">
    <source>
        <dbReference type="Proteomes" id="UP001207468"/>
    </source>
</evidence>
<sequence length="456" mass="51732">MIVLFTILAVTRAFPIGHQTSPPPVSLDPFRAPSCGDPQGCRSLWDIIRSCAITILLCTWVSVHPNIPSPDEGWPRVTVRRIGLMLAALLVPEAIIAWAVRQRLAAIELAKEHKEEGWTTTHGFFAVMGGFMEYKGNRPVRVLLPDQLKSYSLTGNGDFPRIAKEEIEDKSKGDIISKALVILQTTWFVAQCIARGVQDLPITELELVTVAFAALNLVMYMVWWDKPLHVRRGVRVYKKRKTKRSMDDEGVEAICSIGPREALREFFKLPAAIVRGPLTTDRQYHKWPWLPRVLLWPFLKPMRILFGAPIQDEDLKRVDTFYPNKWSKDSGFSYVFLLFIIPIFASAFGGIHCIGWSFVFLSSTERSLWRVASASITIIPILLLLVMTALESRGQRSASSSWYYFFLQVLGLTEYTLVIVYMLGRLVLLVLPFLSLRSLPSAVYNVVHWTSFIPHV</sequence>
<dbReference type="Proteomes" id="UP001207468">
    <property type="component" value="Unassembled WGS sequence"/>
</dbReference>
<organism evidence="1 2">
    <name type="scientific">Russula earlei</name>
    <dbReference type="NCBI Taxonomy" id="71964"/>
    <lineage>
        <taxon>Eukaryota</taxon>
        <taxon>Fungi</taxon>
        <taxon>Dikarya</taxon>
        <taxon>Basidiomycota</taxon>
        <taxon>Agaricomycotina</taxon>
        <taxon>Agaricomycetes</taxon>
        <taxon>Russulales</taxon>
        <taxon>Russulaceae</taxon>
        <taxon>Russula</taxon>
    </lineage>
</organism>